<dbReference type="InterPro" id="IPR002915">
    <property type="entry name" value="DeoC/FbaB/LacD_aldolase"/>
</dbReference>
<dbReference type="InterPro" id="IPR010210">
    <property type="entry name" value="ADH_synthase"/>
</dbReference>
<dbReference type="Pfam" id="PF01791">
    <property type="entry name" value="DeoC"/>
    <property type="match status" value="1"/>
</dbReference>
<dbReference type="GO" id="GO:0008652">
    <property type="term" value="P:amino acid biosynthetic process"/>
    <property type="evidence" value="ECO:0007669"/>
    <property type="project" value="UniProtKB-KW"/>
</dbReference>
<dbReference type="EMBL" id="DTMF01000115">
    <property type="protein sequence ID" value="HGF33609.1"/>
    <property type="molecule type" value="Genomic_DNA"/>
</dbReference>
<dbReference type="SUPFAM" id="SSF51569">
    <property type="entry name" value="Aldolase"/>
    <property type="match status" value="1"/>
</dbReference>
<evidence type="ECO:0000313" key="7">
    <source>
        <dbReference type="EMBL" id="HGF33609.1"/>
    </source>
</evidence>
<feature type="active site" description="Schiff-base intermediate with dihydroxyacetone-P" evidence="6">
    <location>
        <position position="176"/>
    </location>
</feature>
<protein>
    <recommendedName>
        <fullName evidence="5">2-amino-3,7-dideoxy-D-threo-hept-6-ulosonate synthase</fullName>
        <ecNumber evidence="5">2.2.1.10</ecNumber>
    </recommendedName>
</protein>
<dbReference type="GO" id="GO:0009073">
    <property type="term" value="P:aromatic amino acid family biosynthetic process"/>
    <property type="evidence" value="ECO:0007669"/>
    <property type="project" value="UniProtKB-KW"/>
</dbReference>
<evidence type="ECO:0000256" key="4">
    <source>
        <dbReference type="ARBA" id="ARBA00023270"/>
    </source>
</evidence>
<dbReference type="EC" id="2.2.1.10" evidence="5"/>
<organism evidence="7">
    <name type="scientific">Desulfobacca acetoxidans</name>
    <dbReference type="NCBI Taxonomy" id="60893"/>
    <lineage>
        <taxon>Bacteria</taxon>
        <taxon>Pseudomonadati</taxon>
        <taxon>Thermodesulfobacteriota</taxon>
        <taxon>Desulfobaccia</taxon>
        <taxon>Desulfobaccales</taxon>
        <taxon>Desulfobaccaceae</taxon>
        <taxon>Desulfobacca</taxon>
    </lineage>
</organism>
<dbReference type="InterPro" id="IPR050456">
    <property type="entry name" value="DeoC/FbaB_aldolase"/>
</dbReference>
<dbReference type="HAMAP" id="MF_00960">
    <property type="entry name" value="ADH_synthase"/>
    <property type="match status" value="1"/>
</dbReference>
<dbReference type="GO" id="GO:0016740">
    <property type="term" value="F:transferase activity"/>
    <property type="evidence" value="ECO:0007669"/>
    <property type="project" value="UniProtKB-KW"/>
</dbReference>
<dbReference type="NCBIfam" id="TIGR01949">
    <property type="entry name" value="ADH_synth"/>
    <property type="match status" value="1"/>
</dbReference>
<gene>
    <name evidence="7" type="ORF">ENW96_04350</name>
</gene>
<dbReference type="SMART" id="SM01133">
    <property type="entry name" value="DeoC"/>
    <property type="match status" value="1"/>
</dbReference>
<dbReference type="AlphaFoldDB" id="A0A7C3Z0A2"/>
<dbReference type="GO" id="GO:0004332">
    <property type="term" value="F:fructose-bisphosphate aldolase activity"/>
    <property type="evidence" value="ECO:0007669"/>
    <property type="project" value="InterPro"/>
</dbReference>
<feature type="active site" description="Proton donor" evidence="6">
    <location>
        <position position="145"/>
    </location>
</feature>
<name>A0A7C3Z0A2_9BACT</name>
<keyword evidence="4" id="KW-0704">Schiff base</keyword>
<dbReference type="PANTHER" id="PTHR47916">
    <property type="entry name" value="FRUCTOSE-BISPHOSPHATE ALDOLASE CLASS 1"/>
    <property type="match status" value="1"/>
</dbReference>
<dbReference type="NCBIfam" id="NF005556">
    <property type="entry name" value="PRK07226.1"/>
    <property type="match status" value="1"/>
</dbReference>
<evidence type="ECO:0000256" key="6">
    <source>
        <dbReference type="PIRSR" id="PIRSR038992-1"/>
    </source>
</evidence>
<dbReference type="GO" id="GO:0016836">
    <property type="term" value="F:hydro-lyase activity"/>
    <property type="evidence" value="ECO:0007669"/>
    <property type="project" value="InterPro"/>
</dbReference>
<sequence length="264" mass="28036">MIGKHIRLERIMNRETGRTVIVPMDHGVTVGPIEGLIDMKTTVNQIASGGANAIVIHKGLVEGGHRRRGKDVGLIIHLSASTALSPFPNAKTLVCTVPEALKIGADAVSVHVNIGNGTEREMLADLGQVCREASEWGMPVLAMMYPRGEKIKDEYDVGVIKHVARLGAELGADIVKVSYTGSVESFREVVVGCPVPVVIAGGPKMKSDRDILEMVKGAIEAGGAGVSIGRNIFQHRNPDRMVGAVSLIVHENAGVDEAQSFLGQ</sequence>
<evidence type="ECO:0000256" key="1">
    <source>
        <dbReference type="ARBA" id="ARBA00022605"/>
    </source>
</evidence>
<accession>A0A7C3Z0A2</accession>
<dbReference type="PIRSF" id="PIRSF038992">
    <property type="entry name" value="Aldolase_Ia"/>
    <property type="match status" value="1"/>
</dbReference>
<dbReference type="PANTHER" id="PTHR47916:SF1">
    <property type="entry name" value="3-HYDROXY-5-PHOSPHONOOXYPENTANE-2,4-DIONE THIOLASE"/>
    <property type="match status" value="1"/>
</dbReference>
<reference evidence="7" key="1">
    <citation type="journal article" date="2020" name="mSystems">
        <title>Genome- and Community-Level Interaction Insights into Carbon Utilization and Element Cycling Functions of Hydrothermarchaeota in Hydrothermal Sediment.</title>
        <authorList>
            <person name="Zhou Z."/>
            <person name="Liu Y."/>
            <person name="Xu W."/>
            <person name="Pan J."/>
            <person name="Luo Z.H."/>
            <person name="Li M."/>
        </authorList>
    </citation>
    <scope>NUCLEOTIDE SEQUENCE [LARGE SCALE GENOMIC DNA]</scope>
    <source>
        <strain evidence="7">SpSt-897</strain>
    </source>
</reference>
<keyword evidence="2" id="KW-0808">Transferase</keyword>
<dbReference type="CDD" id="cd00958">
    <property type="entry name" value="DhnA"/>
    <property type="match status" value="1"/>
</dbReference>
<evidence type="ECO:0000256" key="5">
    <source>
        <dbReference type="NCBIfam" id="TIGR01949"/>
    </source>
</evidence>
<keyword evidence="3" id="KW-0057">Aromatic amino acid biosynthesis</keyword>
<proteinExistence type="inferred from homology"/>
<dbReference type="Gene3D" id="3.20.20.70">
    <property type="entry name" value="Aldolase class I"/>
    <property type="match status" value="1"/>
</dbReference>
<comment type="caution">
    <text evidence="7">The sequence shown here is derived from an EMBL/GenBank/DDBJ whole genome shotgun (WGS) entry which is preliminary data.</text>
</comment>
<evidence type="ECO:0000256" key="3">
    <source>
        <dbReference type="ARBA" id="ARBA00023141"/>
    </source>
</evidence>
<dbReference type="InterPro" id="IPR013785">
    <property type="entry name" value="Aldolase_TIM"/>
</dbReference>
<keyword evidence="7" id="KW-0456">Lyase</keyword>
<keyword evidence="1" id="KW-0028">Amino-acid biosynthesis</keyword>
<evidence type="ECO:0000256" key="2">
    <source>
        <dbReference type="ARBA" id="ARBA00022679"/>
    </source>
</evidence>
<dbReference type="InterPro" id="IPR041720">
    <property type="entry name" value="FbaB-like"/>
</dbReference>